<dbReference type="KEGG" id="more:E1B28_009385"/>
<name>A0A9P7S0W7_9AGAR</name>
<evidence type="ECO:0000313" key="2">
    <source>
        <dbReference type="EMBL" id="KAG7093098.1"/>
    </source>
</evidence>
<dbReference type="PANTHER" id="PTHR44167:SF24">
    <property type="entry name" value="SERINE_THREONINE-PROTEIN KINASE CHK2"/>
    <property type="match status" value="1"/>
</dbReference>
<gene>
    <name evidence="2" type="ORF">E1B28_009385</name>
</gene>
<dbReference type="OrthoDB" id="4062651at2759"/>
<comment type="caution">
    <text evidence="2">The sequence shown here is derived from an EMBL/GenBank/DDBJ whole genome shotgun (WGS) entry which is preliminary data.</text>
</comment>
<protein>
    <recommendedName>
        <fullName evidence="1">Protein kinase domain-containing protein</fullName>
    </recommendedName>
</protein>
<evidence type="ECO:0000313" key="3">
    <source>
        <dbReference type="Proteomes" id="UP001049176"/>
    </source>
</evidence>
<evidence type="ECO:0000259" key="1">
    <source>
        <dbReference type="PROSITE" id="PS50011"/>
    </source>
</evidence>
<dbReference type="InterPro" id="IPR000719">
    <property type="entry name" value="Prot_kinase_dom"/>
</dbReference>
<dbReference type="SMART" id="SM00220">
    <property type="entry name" value="S_TKc"/>
    <property type="match status" value="1"/>
</dbReference>
<dbReference type="SUPFAM" id="SSF56112">
    <property type="entry name" value="Protein kinase-like (PK-like)"/>
    <property type="match status" value="1"/>
</dbReference>
<dbReference type="PANTHER" id="PTHR44167">
    <property type="entry name" value="OVARIAN-SPECIFIC SERINE/THREONINE-PROTEIN KINASE LOK-RELATED"/>
    <property type="match status" value="1"/>
</dbReference>
<dbReference type="GO" id="GO:0005524">
    <property type="term" value="F:ATP binding"/>
    <property type="evidence" value="ECO:0007669"/>
    <property type="project" value="InterPro"/>
</dbReference>
<organism evidence="2 3">
    <name type="scientific">Marasmius oreades</name>
    <name type="common">fairy-ring Marasmius</name>
    <dbReference type="NCBI Taxonomy" id="181124"/>
    <lineage>
        <taxon>Eukaryota</taxon>
        <taxon>Fungi</taxon>
        <taxon>Dikarya</taxon>
        <taxon>Basidiomycota</taxon>
        <taxon>Agaricomycotina</taxon>
        <taxon>Agaricomycetes</taxon>
        <taxon>Agaricomycetidae</taxon>
        <taxon>Agaricales</taxon>
        <taxon>Marasmiineae</taxon>
        <taxon>Marasmiaceae</taxon>
        <taxon>Marasmius</taxon>
    </lineage>
</organism>
<dbReference type="GO" id="GO:0004672">
    <property type="term" value="F:protein kinase activity"/>
    <property type="evidence" value="ECO:0007669"/>
    <property type="project" value="InterPro"/>
</dbReference>
<dbReference type="GeneID" id="66078461"/>
<sequence>MLNFERNSHHRVMSKPHTIVILLFRLKLIQVHISRWSYLKDLLADILYSDKHHLPAEIKTIMRPYKPRNLRFLTPKLPFYIRDLNSIPDRDDLKDFLLLDADNGTTISCAAPHLPSDGLYLSLVVDEPLPIEKLSEKGGVRFRSREIVIYSNEHNIELQPAGRSARAVSGYLGEEENRVWCKLIREGELKTFRTLESLDPSTHHIAMLLLPPHHLPTDQYLITMPDYGFDLSIVTMVFKRRLAGTRIYIIARQLCEAIQFLHNNNLYHLDIKPQNLAIDDLTSDLTVIDLGWVMYAPPPCVIEGPAGTSGLVAPEVQRWFDWEETEEGDAPPFYNPQKADAWAIGNVIHILLDKADDIVGEYLLEPFSEWMMEERPSMDAALEKLEDLFDPPMAAHSRNGSTSTLDSTDISFSSLPVVTAF</sequence>
<dbReference type="AlphaFoldDB" id="A0A9P7S0W7"/>
<dbReference type="Gene3D" id="1.10.510.10">
    <property type="entry name" value="Transferase(Phosphotransferase) domain 1"/>
    <property type="match status" value="1"/>
</dbReference>
<dbReference type="RefSeq" id="XP_043009568.1">
    <property type="nucleotide sequence ID" value="XM_043154277.1"/>
</dbReference>
<accession>A0A9P7S0W7</accession>
<dbReference type="Pfam" id="PF00069">
    <property type="entry name" value="Pkinase"/>
    <property type="match status" value="1"/>
</dbReference>
<dbReference type="InterPro" id="IPR011009">
    <property type="entry name" value="Kinase-like_dom_sf"/>
</dbReference>
<dbReference type="PROSITE" id="PS50011">
    <property type="entry name" value="PROTEIN_KINASE_DOM"/>
    <property type="match status" value="1"/>
</dbReference>
<dbReference type="Proteomes" id="UP001049176">
    <property type="component" value="Chromosome 5"/>
</dbReference>
<feature type="domain" description="Protein kinase" evidence="1">
    <location>
        <begin position="153"/>
        <end position="421"/>
    </location>
</feature>
<proteinExistence type="predicted"/>
<reference evidence="2" key="1">
    <citation type="journal article" date="2021" name="Genome Biol. Evol.">
        <title>The assembled and annotated genome of the fairy-ring fungus Marasmius oreades.</title>
        <authorList>
            <person name="Hiltunen M."/>
            <person name="Ament-Velasquez S.L."/>
            <person name="Johannesson H."/>
        </authorList>
    </citation>
    <scope>NUCLEOTIDE SEQUENCE</scope>
    <source>
        <strain evidence="2">03SP1</strain>
    </source>
</reference>
<keyword evidence="3" id="KW-1185">Reference proteome</keyword>
<dbReference type="EMBL" id="CM032185">
    <property type="protein sequence ID" value="KAG7093098.1"/>
    <property type="molecule type" value="Genomic_DNA"/>
</dbReference>